<name>A0A7S2XLR9_9STRA</name>
<feature type="region of interest" description="Disordered" evidence="1">
    <location>
        <begin position="1"/>
        <end position="60"/>
    </location>
</feature>
<accession>A0A7S2XLR9</accession>
<protein>
    <submittedName>
        <fullName evidence="2">Uncharacterized protein</fullName>
    </submittedName>
</protein>
<evidence type="ECO:0000256" key="1">
    <source>
        <dbReference type="SAM" id="MobiDB-lite"/>
    </source>
</evidence>
<gene>
    <name evidence="2" type="ORF">ASEP1449_LOCUS1649</name>
</gene>
<dbReference type="EMBL" id="HBHQ01002573">
    <property type="protein sequence ID" value="CAD9809826.1"/>
    <property type="molecule type" value="Transcribed_RNA"/>
</dbReference>
<reference evidence="2" key="1">
    <citation type="submission" date="2021-01" db="EMBL/GenBank/DDBJ databases">
        <authorList>
            <person name="Corre E."/>
            <person name="Pelletier E."/>
            <person name="Niang G."/>
            <person name="Scheremetjew M."/>
            <person name="Finn R."/>
            <person name="Kale V."/>
            <person name="Holt S."/>
            <person name="Cochrane G."/>
            <person name="Meng A."/>
            <person name="Brown T."/>
            <person name="Cohen L."/>
        </authorList>
    </citation>
    <scope>NUCLEOTIDE SEQUENCE</scope>
    <source>
        <strain evidence="2">CCMP2084</strain>
    </source>
</reference>
<organism evidence="2">
    <name type="scientific">Attheya septentrionalis</name>
    <dbReference type="NCBI Taxonomy" id="420275"/>
    <lineage>
        <taxon>Eukaryota</taxon>
        <taxon>Sar</taxon>
        <taxon>Stramenopiles</taxon>
        <taxon>Ochrophyta</taxon>
        <taxon>Bacillariophyta</taxon>
        <taxon>Coscinodiscophyceae</taxon>
        <taxon>Chaetocerotophycidae</taxon>
        <taxon>Chaetocerotales</taxon>
        <taxon>Attheyaceae</taxon>
        <taxon>Attheya</taxon>
    </lineage>
</organism>
<sequence>MSIADYYIENGIDPRTGQSYSGYDSDDDDSLDRMMEEEEQRRQEIRRKEREANPPPTEREKIRKEALDEWARHYGWDYVPLSETQQLEASSINVYIHGEDNERIPVPADRRQVTYKKDEYRLHFELRRQTASAMMDNFSEETITLYRRKHARLADVEVMFQNPWHYYGGSYPKDERYPEKRFRKV</sequence>
<evidence type="ECO:0000313" key="2">
    <source>
        <dbReference type="EMBL" id="CAD9809826.1"/>
    </source>
</evidence>
<proteinExistence type="predicted"/>
<dbReference type="AlphaFoldDB" id="A0A7S2XLR9"/>
<feature type="compositionally biased region" description="Basic and acidic residues" evidence="1">
    <location>
        <begin position="31"/>
        <end position="60"/>
    </location>
</feature>